<protein>
    <recommendedName>
        <fullName evidence="2">Phage tail protein</fullName>
    </recommendedName>
</protein>
<proteinExistence type="predicted"/>
<organism evidence="1">
    <name type="scientific">marine sediment metagenome</name>
    <dbReference type="NCBI Taxonomy" id="412755"/>
    <lineage>
        <taxon>unclassified sequences</taxon>
        <taxon>metagenomes</taxon>
        <taxon>ecological metagenomes</taxon>
    </lineage>
</organism>
<reference evidence="1" key="1">
    <citation type="journal article" date="2015" name="Nature">
        <title>Complex archaea that bridge the gap between prokaryotes and eukaryotes.</title>
        <authorList>
            <person name="Spang A."/>
            <person name="Saw J.H."/>
            <person name="Jorgensen S.L."/>
            <person name="Zaremba-Niedzwiedzka K."/>
            <person name="Martijn J."/>
            <person name="Lind A.E."/>
            <person name="van Eijk R."/>
            <person name="Schleper C."/>
            <person name="Guy L."/>
            <person name="Ettema T.J."/>
        </authorList>
    </citation>
    <scope>NUCLEOTIDE SEQUENCE</scope>
</reference>
<comment type="caution">
    <text evidence="1">The sequence shown here is derived from an EMBL/GenBank/DDBJ whole genome shotgun (WGS) entry which is preliminary data.</text>
</comment>
<name>A0A0F9TVF9_9ZZZZ</name>
<dbReference type="EMBL" id="LAZR01000987">
    <property type="protein sequence ID" value="KKN53126.1"/>
    <property type="molecule type" value="Genomic_DNA"/>
</dbReference>
<accession>A0A0F9TVF9</accession>
<sequence>MSREVQDIAVLDYNGPQGNVELTTIESSTFNRTKSKARVKTMNRGRRAIAFQTGTEEASLTLTVVPELVDPEVNWVKAWKDDEEFTITIEKGLDGVREQLQDCQVSDVNDTFNEAGEARQEVTIEGLVPIEEPA</sequence>
<evidence type="ECO:0000313" key="1">
    <source>
        <dbReference type="EMBL" id="KKN53126.1"/>
    </source>
</evidence>
<gene>
    <name evidence="1" type="ORF">LCGC14_0605540</name>
</gene>
<evidence type="ECO:0008006" key="2">
    <source>
        <dbReference type="Google" id="ProtNLM"/>
    </source>
</evidence>
<dbReference type="AlphaFoldDB" id="A0A0F9TVF9"/>